<gene>
    <name evidence="2" type="ORF">L873DRAFT_1795471</name>
</gene>
<evidence type="ECO:0000313" key="2">
    <source>
        <dbReference type="EMBL" id="RPA90456.1"/>
    </source>
</evidence>
<name>A0A3N4IX45_9PEZI</name>
<proteinExistence type="predicted"/>
<organism evidence="2 3">
    <name type="scientific">Choiromyces venosus 120613-1</name>
    <dbReference type="NCBI Taxonomy" id="1336337"/>
    <lineage>
        <taxon>Eukaryota</taxon>
        <taxon>Fungi</taxon>
        <taxon>Dikarya</taxon>
        <taxon>Ascomycota</taxon>
        <taxon>Pezizomycotina</taxon>
        <taxon>Pezizomycetes</taxon>
        <taxon>Pezizales</taxon>
        <taxon>Tuberaceae</taxon>
        <taxon>Choiromyces</taxon>
    </lineage>
</organism>
<feature type="region of interest" description="Disordered" evidence="1">
    <location>
        <begin position="1"/>
        <end position="29"/>
    </location>
</feature>
<evidence type="ECO:0000256" key="1">
    <source>
        <dbReference type="SAM" id="MobiDB-lite"/>
    </source>
</evidence>
<evidence type="ECO:0008006" key="4">
    <source>
        <dbReference type="Google" id="ProtNLM"/>
    </source>
</evidence>
<dbReference type="Gene3D" id="3.30.420.10">
    <property type="entry name" value="Ribonuclease H-like superfamily/Ribonuclease H"/>
    <property type="match status" value="1"/>
</dbReference>
<dbReference type="InterPro" id="IPR036397">
    <property type="entry name" value="RNaseH_sf"/>
</dbReference>
<protein>
    <recommendedName>
        <fullName evidence="4">Tc1-like transposase DDE domain-containing protein</fullName>
    </recommendedName>
</protein>
<sequence>MAGRFQGKKAVSDDSNNQWRCEGTRHKDSPAYGLPVWPANSPDISKIEALWHVLKDRTTKYQWSRGQGQKEIGRYKDIIRKEWVAILQEVINRYKWDAKSEWARAILHQKWPISHTYSSTNT</sequence>
<dbReference type="EMBL" id="ML120525">
    <property type="protein sequence ID" value="RPA90456.1"/>
    <property type="molecule type" value="Genomic_DNA"/>
</dbReference>
<reference evidence="2 3" key="1">
    <citation type="journal article" date="2018" name="Nat. Ecol. Evol.">
        <title>Pezizomycetes genomes reveal the molecular basis of ectomycorrhizal truffle lifestyle.</title>
        <authorList>
            <person name="Murat C."/>
            <person name="Payen T."/>
            <person name="Noel B."/>
            <person name="Kuo A."/>
            <person name="Morin E."/>
            <person name="Chen J."/>
            <person name="Kohler A."/>
            <person name="Krizsan K."/>
            <person name="Balestrini R."/>
            <person name="Da Silva C."/>
            <person name="Montanini B."/>
            <person name="Hainaut M."/>
            <person name="Levati E."/>
            <person name="Barry K.W."/>
            <person name="Belfiori B."/>
            <person name="Cichocki N."/>
            <person name="Clum A."/>
            <person name="Dockter R.B."/>
            <person name="Fauchery L."/>
            <person name="Guy J."/>
            <person name="Iotti M."/>
            <person name="Le Tacon F."/>
            <person name="Lindquist E.A."/>
            <person name="Lipzen A."/>
            <person name="Malagnac F."/>
            <person name="Mello A."/>
            <person name="Molinier V."/>
            <person name="Miyauchi S."/>
            <person name="Poulain J."/>
            <person name="Riccioni C."/>
            <person name="Rubini A."/>
            <person name="Sitrit Y."/>
            <person name="Splivallo R."/>
            <person name="Traeger S."/>
            <person name="Wang M."/>
            <person name="Zifcakova L."/>
            <person name="Wipf D."/>
            <person name="Zambonelli A."/>
            <person name="Paolocci F."/>
            <person name="Nowrousian M."/>
            <person name="Ottonello S."/>
            <person name="Baldrian P."/>
            <person name="Spatafora J.W."/>
            <person name="Henrissat B."/>
            <person name="Nagy L.G."/>
            <person name="Aury J.M."/>
            <person name="Wincker P."/>
            <person name="Grigoriev I.V."/>
            <person name="Bonfante P."/>
            <person name="Martin F.M."/>
        </authorList>
    </citation>
    <scope>NUCLEOTIDE SEQUENCE [LARGE SCALE GENOMIC DNA]</scope>
    <source>
        <strain evidence="2 3">120613-1</strain>
    </source>
</reference>
<keyword evidence="3" id="KW-1185">Reference proteome</keyword>
<evidence type="ECO:0000313" key="3">
    <source>
        <dbReference type="Proteomes" id="UP000276215"/>
    </source>
</evidence>
<dbReference type="GO" id="GO:0003676">
    <property type="term" value="F:nucleic acid binding"/>
    <property type="evidence" value="ECO:0007669"/>
    <property type="project" value="InterPro"/>
</dbReference>
<dbReference type="AlphaFoldDB" id="A0A3N4IX45"/>
<accession>A0A3N4IX45</accession>
<dbReference type="Proteomes" id="UP000276215">
    <property type="component" value="Unassembled WGS sequence"/>
</dbReference>